<dbReference type="Pfam" id="PF08531">
    <property type="entry name" value="Bac_rhamnosid_N"/>
    <property type="match status" value="1"/>
</dbReference>
<keyword evidence="9" id="KW-1185">Reference proteome</keyword>
<accession>F5Y9Y9</accession>
<evidence type="ECO:0000256" key="3">
    <source>
        <dbReference type="ARBA" id="ARBA00022801"/>
    </source>
</evidence>
<name>F5Y9Y9_LEAAZ</name>
<dbReference type="InterPro" id="IPR035396">
    <property type="entry name" value="Bac_rhamnosid6H"/>
</dbReference>
<evidence type="ECO:0000259" key="5">
    <source>
        <dbReference type="Pfam" id="PF08531"/>
    </source>
</evidence>
<dbReference type="Proteomes" id="UP000009222">
    <property type="component" value="Chromosome"/>
</dbReference>
<dbReference type="InterPro" id="IPR013783">
    <property type="entry name" value="Ig-like_fold"/>
</dbReference>
<keyword evidence="3" id="KW-0378">Hydrolase</keyword>
<dbReference type="KEGG" id="taz:TREAZ_2074"/>
<dbReference type="Gene3D" id="2.60.40.10">
    <property type="entry name" value="Immunoglobulins"/>
    <property type="match status" value="1"/>
</dbReference>
<dbReference type="EC" id="3.2.1.40" evidence="2"/>
<evidence type="ECO:0000259" key="7">
    <source>
        <dbReference type="Pfam" id="PF17390"/>
    </source>
</evidence>
<dbReference type="InterPro" id="IPR035398">
    <property type="entry name" value="Bac_rhamnosid_C"/>
</dbReference>
<dbReference type="EMBL" id="CP001841">
    <property type="protein sequence ID" value="AEF82974.1"/>
    <property type="molecule type" value="Genomic_DNA"/>
</dbReference>
<dbReference type="HOGENOM" id="CLU_002926_1_1_12"/>
<feature type="domain" description="Alpha-L-rhamnosidase concanavalin-like" evidence="4">
    <location>
        <begin position="328"/>
        <end position="424"/>
    </location>
</feature>
<dbReference type="Pfam" id="PF05592">
    <property type="entry name" value="Bac_rhamnosid"/>
    <property type="match status" value="1"/>
</dbReference>
<dbReference type="AlphaFoldDB" id="F5Y9Y9"/>
<evidence type="ECO:0000313" key="8">
    <source>
        <dbReference type="EMBL" id="AEF82974.1"/>
    </source>
</evidence>
<dbReference type="InterPro" id="IPR016007">
    <property type="entry name" value="Alpha_rhamnosid"/>
</dbReference>
<feature type="domain" description="Alpha-L-rhamnosidase six-hairpin glycosidase" evidence="6">
    <location>
        <begin position="432"/>
        <end position="776"/>
    </location>
</feature>
<reference evidence="9" key="1">
    <citation type="submission" date="2009-12" db="EMBL/GenBank/DDBJ databases">
        <title>Complete sequence of Treponema azotonutricium strain ZAS-9.</title>
        <authorList>
            <person name="Tetu S.G."/>
            <person name="Matson E."/>
            <person name="Ren Q."/>
            <person name="Seshadri R."/>
            <person name="Elbourne L."/>
            <person name="Hassan K.A."/>
            <person name="Durkin A."/>
            <person name="Radune D."/>
            <person name="Mohamoud Y."/>
            <person name="Shay R."/>
            <person name="Jin S."/>
            <person name="Zhang X."/>
            <person name="Lucey K."/>
            <person name="Ballor N.R."/>
            <person name="Ottesen E."/>
            <person name="Rosenthal R."/>
            <person name="Allen A."/>
            <person name="Leadbetter J.R."/>
            <person name="Paulsen I.T."/>
        </authorList>
    </citation>
    <scope>NUCLEOTIDE SEQUENCE [LARGE SCALE GENOMIC DNA]</scope>
    <source>
        <strain evidence="9">ATCC BAA-888 / DSM 13862 / ZAS-9</strain>
    </source>
</reference>
<dbReference type="RefSeq" id="WP_015709975.1">
    <property type="nucleotide sequence ID" value="NC_015577.1"/>
</dbReference>
<feature type="domain" description="Bacterial alpha-L-rhamnosidase N-terminal" evidence="5">
    <location>
        <begin position="150"/>
        <end position="315"/>
    </location>
</feature>
<dbReference type="GO" id="GO:0030596">
    <property type="term" value="F:alpha-L-rhamnosidase activity"/>
    <property type="evidence" value="ECO:0007669"/>
    <property type="project" value="UniProtKB-EC"/>
</dbReference>
<dbReference type="OrthoDB" id="9761045at2"/>
<sequence>MHEIILDRKDETETILSCHGSGAPEMLSERPAFSWKVYGLKGKQRFYHIIVSSSEENVKSAKGDIWDSGWVESPEDQRIPCFGKTLESNKDYYCAVQIKNMEGVLSPFGKTLKISTGFFEESQWEASWICAPSSGENPLLRREFKLTGTLKRARLFICGLGYYEAYINGKKVGHNLLAPSWTDYTKRVCYVAHDVTKMIASKNALGVMLGNGWYASIYNTPRPAFIAQLILEYEDGRTEKVISAPNSGWTAHVDGPVRKSSIYIGEVYDARKEKDRWAEYGFDIYAKPSGAWLEVLETEPPYGKLVPMVEEPIQAVGEVAAVSLNPLDEDTTIIDFGQNLAGLVKIKLNVPEGTQIKLRFAEIIHKDGTLNTDNLRAAQQTDEYITRGLPEEEYMPRFTYHGFRFAEVKGVRGLKAGDVKAVVLRNAVNPRGRFSCSNDLINRIHNICVWTESNNLHGVPTDCPQRDERLGWLNDLTVRAEEAVYNFDMSRFYRKFLMDITDEQGPRTGAITDVAPYKNFGGQPADAVCSSYLILPWLLYMHHGDRQVLEKHYEGLAAWTNYLKNNSSNGIVNYSYYGDWAAAIGGNIQDSLGNGAVSAITPGKLISTGFLFLNSRMMSRIARILGKEADAQSFDHIAESSRDALNQEFLNKEKAYYGTNSQAANTFMLYLGIVPNEYRAGVVKNLIQDIRAHDTHLTTGNLCSRYIFDVLADNEQIDLAFELATQTTYPSWGYMLANGATTTWERWEYVDSGPLLGMASHDHPMYSTISGWFYSYLLGIRPLEPGFSTFTFKPFIPKALKSAEGVIKSVKGDIEARWEQDSGEVRMAITVPFNSNCRVVLPYKGSVMVNREKREIQNEAGEYFILLEPGSYDIILDNL</sequence>
<dbReference type="InParanoid" id="F5Y9Y9"/>
<dbReference type="PANTHER" id="PTHR33307:SF6">
    <property type="entry name" value="ALPHA-RHAMNOSIDASE (EUROFUNG)-RELATED"/>
    <property type="match status" value="1"/>
</dbReference>
<feature type="domain" description="Alpha-L-rhamnosidase C-terminal" evidence="7">
    <location>
        <begin position="779"/>
        <end position="852"/>
    </location>
</feature>
<dbReference type="Pfam" id="PF25788">
    <property type="entry name" value="Ig_Rha78A_N"/>
    <property type="match status" value="1"/>
</dbReference>
<protein>
    <recommendedName>
        <fullName evidence="2">alpha-L-rhamnosidase</fullName>
        <ecNumber evidence="2">3.2.1.40</ecNumber>
    </recommendedName>
</protein>
<evidence type="ECO:0000256" key="1">
    <source>
        <dbReference type="ARBA" id="ARBA00001445"/>
    </source>
</evidence>
<dbReference type="PANTHER" id="PTHR33307">
    <property type="entry name" value="ALPHA-RHAMNOSIDASE (EUROFUNG)"/>
    <property type="match status" value="1"/>
</dbReference>
<evidence type="ECO:0000259" key="6">
    <source>
        <dbReference type="Pfam" id="PF17389"/>
    </source>
</evidence>
<proteinExistence type="predicted"/>
<dbReference type="Pfam" id="PF17390">
    <property type="entry name" value="Bac_rhamnosid_C"/>
    <property type="match status" value="1"/>
</dbReference>
<reference evidence="8 9" key="2">
    <citation type="journal article" date="2011" name="ISME J.">
        <title>RNA-seq reveals cooperative metabolic interactions between two termite-gut spirochete species in co-culture.</title>
        <authorList>
            <person name="Rosenthal A.Z."/>
            <person name="Matson E.G."/>
            <person name="Eldar A."/>
            <person name="Leadbetter J.R."/>
        </authorList>
    </citation>
    <scope>NUCLEOTIDE SEQUENCE [LARGE SCALE GENOMIC DNA]</scope>
    <source>
        <strain evidence="9">ATCC BAA-888 / DSM 13862 / ZAS-9</strain>
    </source>
</reference>
<dbReference type="eggNOG" id="COG3408">
    <property type="taxonomic scope" value="Bacteria"/>
</dbReference>
<dbReference type="InterPro" id="IPR008902">
    <property type="entry name" value="Rhamnosid_concanavalin"/>
</dbReference>
<dbReference type="InterPro" id="IPR008928">
    <property type="entry name" value="6-hairpin_glycosidase_sf"/>
</dbReference>
<dbReference type="SUPFAM" id="SSF48208">
    <property type="entry name" value="Six-hairpin glycosidases"/>
    <property type="match status" value="1"/>
</dbReference>
<dbReference type="STRING" id="545695.TREAZ_2074"/>
<dbReference type="Gene3D" id="1.50.10.10">
    <property type="match status" value="1"/>
</dbReference>
<dbReference type="GO" id="GO:0005975">
    <property type="term" value="P:carbohydrate metabolic process"/>
    <property type="evidence" value="ECO:0007669"/>
    <property type="project" value="InterPro"/>
</dbReference>
<evidence type="ECO:0000259" key="4">
    <source>
        <dbReference type="Pfam" id="PF05592"/>
    </source>
</evidence>
<evidence type="ECO:0000313" key="9">
    <source>
        <dbReference type="Proteomes" id="UP000009222"/>
    </source>
</evidence>
<dbReference type="Gene3D" id="2.60.120.260">
    <property type="entry name" value="Galactose-binding domain-like"/>
    <property type="match status" value="2"/>
</dbReference>
<dbReference type="PIRSF" id="PIRSF010631">
    <property type="entry name" value="A-rhamnsds"/>
    <property type="match status" value="1"/>
</dbReference>
<organism evidence="8 9">
    <name type="scientific">Leadbettera azotonutricia (strain ATCC BAA-888 / DSM 13862 / ZAS-9)</name>
    <name type="common">Treponema azotonutricium</name>
    <dbReference type="NCBI Taxonomy" id="545695"/>
    <lineage>
        <taxon>Bacteria</taxon>
        <taxon>Pseudomonadati</taxon>
        <taxon>Spirochaetota</taxon>
        <taxon>Spirochaetia</taxon>
        <taxon>Spirochaetales</taxon>
        <taxon>Breznakiellaceae</taxon>
        <taxon>Leadbettera</taxon>
    </lineage>
</organism>
<dbReference type="InterPro" id="IPR012341">
    <property type="entry name" value="6hp_glycosidase-like_sf"/>
</dbReference>
<evidence type="ECO:0000256" key="2">
    <source>
        <dbReference type="ARBA" id="ARBA00012652"/>
    </source>
</evidence>
<gene>
    <name evidence="8" type="ordered locus">TREAZ_2074</name>
</gene>
<comment type="catalytic activity">
    <reaction evidence="1">
        <text>Hydrolysis of terminal non-reducing alpha-L-rhamnose residues in alpha-L-rhamnosides.</text>
        <dbReference type="EC" id="3.2.1.40"/>
    </reaction>
</comment>
<dbReference type="Pfam" id="PF17389">
    <property type="entry name" value="Bac_rhamnosid6H"/>
    <property type="match status" value="1"/>
</dbReference>
<dbReference type="Gene3D" id="2.60.420.10">
    <property type="entry name" value="Maltose phosphorylase, domain 3"/>
    <property type="match status" value="1"/>
</dbReference>
<dbReference type="InterPro" id="IPR013737">
    <property type="entry name" value="Bac_rhamnosid_N"/>
</dbReference>